<keyword evidence="2 4" id="KW-0378">Hydrolase</keyword>
<comment type="similarity">
    <text evidence="1 4">Belongs to the glycosyl hydrolase 32 family.</text>
</comment>
<feature type="domain" description="Glycosyl hydrolase family 32 C-terminal" evidence="7">
    <location>
        <begin position="370"/>
        <end position="564"/>
    </location>
</feature>
<dbReference type="Gene3D" id="2.115.10.20">
    <property type="entry name" value="Glycosyl hydrolase domain, family 43"/>
    <property type="match status" value="1"/>
</dbReference>
<organism evidence="8 9">
    <name type="scientific">Papaver somniferum</name>
    <name type="common">Opium poppy</name>
    <dbReference type="NCBI Taxonomy" id="3469"/>
    <lineage>
        <taxon>Eukaryota</taxon>
        <taxon>Viridiplantae</taxon>
        <taxon>Streptophyta</taxon>
        <taxon>Embryophyta</taxon>
        <taxon>Tracheophyta</taxon>
        <taxon>Spermatophyta</taxon>
        <taxon>Magnoliopsida</taxon>
        <taxon>Ranunculales</taxon>
        <taxon>Papaveraceae</taxon>
        <taxon>Papaveroideae</taxon>
        <taxon>Papaver</taxon>
    </lineage>
</organism>
<dbReference type="AlphaFoldDB" id="A0A4Y7K6B2"/>
<accession>A0A4Y7K6B2</accession>
<keyword evidence="5" id="KW-0732">Signal</keyword>
<dbReference type="CDD" id="cd18624">
    <property type="entry name" value="GH32_Fruct1-like"/>
    <property type="match status" value="1"/>
</dbReference>
<dbReference type="GO" id="GO:0005975">
    <property type="term" value="P:carbohydrate metabolic process"/>
    <property type="evidence" value="ECO:0007669"/>
    <property type="project" value="InterPro"/>
</dbReference>
<dbReference type="InterPro" id="IPR013320">
    <property type="entry name" value="ConA-like_dom_sf"/>
</dbReference>
<dbReference type="InterPro" id="IPR050551">
    <property type="entry name" value="Fructan_Metab_Enzymes"/>
</dbReference>
<evidence type="ECO:0000256" key="3">
    <source>
        <dbReference type="ARBA" id="ARBA00023295"/>
    </source>
</evidence>
<dbReference type="SMART" id="SM00640">
    <property type="entry name" value="Glyco_32"/>
    <property type="match status" value="1"/>
</dbReference>
<proteinExistence type="inferred from homology"/>
<evidence type="ECO:0000313" key="8">
    <source>
        <dbReference type="EMBL" id="RZC68366.1"/>
    </source>
</evidence>
<evidence type="ECO:0000256" key="2">
    <source>
        <dbReference type="ARBA" id="ARBA00022801"/>
    </source>
</evidence>
<keyword evidence="9" id="KW-1185">Reference proteome</keyword>
<feature type="chain" id="PRO_5021494380" evidence="5">
    <location>
        <begin position="24"/>
        <end position="581"/>
    </location>
</feature>
<reference evidence="8 9" key="1">
    <citation type="journal article" date="2018" name="Science">
        <title>The opium poppy genome and morphinan production.</title>
        <authorList>
            <person name="Guo L."/>
            <person name="Winzer T."/>
            <person name="Yang X."/>
            <person name="Li Y."/>
            <person name="Ning Z."/>
            <person name="He Z."/>
            <person name="Teodor R."/>
            <person name="Lu Y."/>
            <person name="Bowser T.A."/>
            <person name="Graham I.A."/>
            <person name="Ye K."/>
        </authorList>
    </citation>
    <scope>NUCLEOTIDE SEQUENCE [LARGE SCALE GENOMIC DNA]</scope>
    <source>
        <strain evidence="9">cv. HN1</strain>
        <tissue evidence="8">Leaves</tissue>
    </source>
</reference>
<dbReference type="EMBL" id="CM010721">
    <property type="protein sequence ID" value="RZC68366.1"/>
    <property type="molecule type" value="Genomic_DNA"/>
</dbReference>
<feature type="signal peptide" evidence="5">
    <location>
        <begin position="1"/>
        <end position="23"/>
    </location>
</feature>
<evidence type="ECO:0000256" key="1">
    <source>
        <dbReference type="ARBA" id="ARBA00009902"/>
    </source>
</evidence>
<sequence length="581" mass="65937">MNTVLWLIGLCCCSVFISHGVEASHPYYRNFQSFQSSSIPTYQPYRTGYHFQPSKNYMNAPMIYNGIYHLFYQWSTLGAVWGDVVWAHATSTDLVNWIHHKHAIFPSEPFDIEGVWSGSATFVQGKPIIQYTGIIKSNQWNYQVQDMAVPKNLSDPYLVEWVKPVEYNPVIKPTGIINASAFRDPTTGWKGPDGVWRVTIGSKLGNNGISFLFRSDDFIHWTKAEHGLHWAKDTGMWECPDFFPVAVDGKQGLDTSVLGPKVKHVFKVSLDDTKHDYYTIGTYNLEKDKYTPDKGSIDNDSGLRFDYGKFYASKTFFDNEKNRRVLWGWANESSCVADDIKKGWAGLQAVPRTVWLAENGKQLKQWPVVEIERLRTKKVSLQSQVLKRCSIMEVPGLTASQADVDVKFKLPKLKDVEIMDPSWVNPQLLCSSKPASVQGKSGPFGLLALASNNLEEQTAIFFRVFNHQNKYAVLMCSDQRRSSLEKTNDKTTYGAFIDVDLPHDHMLSLRSLIDRSIVESYGVDGKAVITARVYPKLAIGDEARLYVFNNGTENVKMSSLKAWSMKKAEIKYLKDLEFSDI</sequence>
<dbReference type="Pfam" id="PF00251">
    <property type="entry name" value="Glyco_hydro_32N"/>
    <property type="match status" value="1"/>
</dbReference>
<dbReference type="SUPFAM" id="SSF49899">
    <property type="entry name" value="Concanavalin A-like lectins/glucanases"/>
    <property type="match status" value="1"/>
</dbReference>
<dbReference type="Proteomes" id="UP000316621">
    <property type="component" value="Chromosome 7"/>
</dbReference>
<protein>
    <submittedName>
        <fullName evidence="8">Uncharacterized protein</fullName>
    </submittedName>
</protein>
<dbReference type="GO" id="GO:0004553">
    <property type="term" value="F:hydrolase activity, hydrolyzing O-glycosyl compounds"/>
    <property type="evidence" value="ECO:0007669"/>
    <property type="project" value="InterPro"/>
</dbReference>
<dbReference type="OMA" id="WANESSC"/>
<gene>
    <name evidence="8" type="ORF">C5167_031621</name>
</gene>
<name>A0A4Y7K6B2_PAPSO</name>
<dbReference type="InterPro" id="IPR001362">
    <property type="entry name" value="Glyco_hydro_32"/>
</dbReference>
<dbReference type="Pfam" id="PF08244">
    <property type="entry name" value="Glyco_hydro_32C"/>
    <property type="match status" value="1"/>
</dbReference>
<dbReference type="InterPro" id="IPR013148">
    <property type="entry name" value="Glyco_hydro_32_N"/>
</dbReference>
<dbReference type="STRING" id="3469.A0A4Y7K6B2"/>
<evidence type="ECO:0000256" key="5">
    <source>
        <dbReference type="SAM" id="SignalP"/>
    </source>
</evidence>
<evidence type="ECO:0000313" key="9">
    <source>
        <dbReference type="Proteomes" id="UP000316621"/>
    </source>
</evidence>
<feature type="domain" description="Glycosyl hydrolase family 32 N-terminal" evidence="6">
    <location>
        <begin position="50"/>
        <end position="367"/>
    </location>
</feature>
<dbReference type="Gene3D" id="2.60.120.560">
    <property type="entry name" value="Exo-inulinase, domain 1"/>
    <property type="match status" value="1"/>
</dbReference>
<dbReference type="InterPro" id="IPR023296">
    <property type="entry name" value="Glyco_hydro_beta-prop_sf"/>
</dbReference>
<dbReference type="SUPFAM" id="SSF75005">
    <property type="entry name" value="Arabinanase/levansucrase/invertase"/>
    <property type="match status" value="1"/>
</dbReference>
<dbReference type="FunFam" id="2.60.120.560:FF:000002">
    <property type="entry name" value="Beta-fructofuranosidase, insoluble isoenzyme CWINV1"/>
    <property type="match status" value="1"/>
</dbReference>
<evidence type="ECO:0000259" key="6">
    <source>
        <dbReference type="Pfam" id="PF00251"/>
    </source>
</evidence>
<evidence type="ECO:0000259" key="7">
    <source>
        <dbReference type="Pfam" id="PF08244"/>
    </source>
</evidence>
<dbReference type="InterPro" id="IPR013189">
    <property type="entry name" value="Glyco_hydro_32_C"/>
</dbReference>
<keyword evidence="3 4" id="KW-0326">Glycosidase</keyword>
<dbReference type="Gramene" id="RZC68366">
    <property type="protein sequence ID" value="RZC68366"/>
    <property type="gene ID" value="C5167_031621"/>
</dbReference>
<evidence type="ECO:0000256" key="4">
    <source>
        <dbReference type="RuleBase" id="RU362110"/>
    </source>
</evidence>
<dbReference type="PANTHER" id="PTHR31953">
    <property type="entry name" value="BETA-FRUCTOFURANOSIDASE, INSOLUBLE ISOENZYME CWINV1-RELATED"/>
    <property type="match status" value="1"/>
</dbReference>